<dbReference type="InterPro" id="IPR018303">
    <property type="entry name" value="ATPase_P-typ_P_site"/>
</dbReference>
<feature type="transmembrane region" description="Helical" evidence="7">
    <location>
        <begin position="423"/>
        <end position="444"/>
    </location>
</feature>
<proteinExistence type="inferred from homology"/>
<evidence type="ECO:0000313" key="12">
    <source>
        <dbReference type="Proteomes" id="UP000887226"/>
    </source>
</evidence>
<dbReference type="EMBL" id="MU253892">
    <property type="protein sequence ID" value="KAG9244650.1"/>
    <property type="molecule type" value="Genomic_DNA"/>
</dbReference>
<reference evidence="11" key="1">
    <citation type="journal article" date="2021" name="IMA Fungus">
        <title>Genomic characterization of three marine fungi, including Emericellopsis atlantica sp. nov. with signatures of a generalist lifestyle and marine biomass degradation.</title>
        <authorList>
            <person name="Hagestad O.C."/>
            <person name="Hou L."/>
            <person name="Andersen J.H."/>
            <person name="Hansen E.H."/>
            <person name="Altermark B."/>
            <person name="Li C."/>
            <person name="Kuhnert E."/>
            <person name="Cox R.J."/>
            <person name="Crous P.W."/>
            <person name="Spatafora J.W."/>
            <person name="Lail K."/>
            <person name="Amirebrahimi M."/>
            <person name="Lipzen A."/>
            <person name="Pangilinan J."/>
            <person name="Andreopoulos W."/>
            <person name="Hayes R.D."/>
            <person name="Ng V."/>
            <person name="Grigoriev I.V."/>
            <person name="Jackson S.A."/>
            <person name="Sutton T.D.S."/>
            <person name="Dobson A.D.W."/>
            <person name="Rama T."/>
        </authorList>
    </citation>
    <scope>NUCLEOTIDE SEQUENCE</scope>
    <source>
        <strain evidence="11">TRa3180A</strain>
    </source>
</reference>
<comment type="caution">
    <text evidence="11">The sequence shown here is derived from an EMBL/GenBank/DDBJ whole genome shotgun (WGS) entry which is preliminary data.</text>
</comment>
<evidence type="ECO:0000259" key="10">
    <source>
        <dbReference type="Pfam" id="PF24534"/>
    </source>
</evidence>
<comment type="similarity">
    <text evidence="7">Belongs to the cation transport ATPase (P-type) (TC 3.A.3) family. Type IB subfamily.</text>
</comment>
<dbReference type="GO" id="GO:0046872">
    <property type="term" value="F:metal ion binding"/>
    <property type="evidence" value="ECO:0007669"/>
    <property type="project" value="UniProtKB-KW"/>
</dbReference>
<evidence type="ECO:0000256" key="7">
    <source>
        <dbReference type="RuleBase" id="RU362081"/>
    </source>
</evidence>
<keyword evidence="7" id="KW-0067">ATP-binding</keyword>
<dbReference type="InterPro" id="IPR006121">
    <property type="entry name" value="HMA_dom"/>
</dbReference>
<feature type="transmembrane region" description="Helical" evidence="7">
    <location>
        <begin position="236"/>
        <end position="261"/>
    </location>
</feature>
<feature type="transmembrane region" description="Helical" evidence="7">
    <location>
        <begin position="201"/>
        <end position="224"/>
    </location>
</feature>
<dbReference type="NCBIfam" id="TIGR01511">
    <property type="entry name" value="ATPase-IB1_Cu"/>
    <property type="match status" value="1"/>
</dbReference>
<dbReference type="Gene3D" id="3.30.70.100">
    <property type="match status" value="1"/>
</dbReference>
<keyword evidence="3 7" id="KW-0479">Metal-binding</keyword>
<dbReference type="InterPro" id="IPR056236">
    <property type="entry name" value="HMA_PCA1"/>
</dbReference>
<dbReference type="InterPro" id="IPR023214">
    <property type="entry name" value="HAD_sf"/>
</dbReference>
<dbReference type="Gene3D" id="3.40.50.1000">
    <property type="entry name" value="HAD superfamily/HAD-like"/>
    <property type="match status" value="1"/>
</dbReference>
<dbReference type="InterPro" id="IPR036163">
    <property type="entry name" value="HMA_dom_sf"/>
</dbReference>
<dbReference type="GO" id="GO:0016020">
    <property type="term" value="C:membrane"/>
    <property type="evidence" value="ECO:0007669"/>
    <property type="project" value="UniProtKB-SubCell"/>
</dbReference>
<dbReference type="PANTHER" id="PTHR46594">
    <property type="entry name" value="P-TYPE CATION-TRANSPORTING ATPASE"/>
    <property type="match status" value="1"/>
</dbReference>
<evidence type="ECO:0000256" key="5">
    <source>
        <dbReference type="ARBA" id="ARBA00022989"/>
    </source>
</evidence>
<keyword evidence="2 7" id="KW-0812">Transmembrane</keyword>
<keyword evidence="4" id="KW-1278">Translocase</keyword>
<dbReference type="PROSITE" id="PS00154">
    <property type="entry name" value="ATPASE_E1_E2"/>
    <property type="match status" value="1"/>
</dbReference>
<dbReference type="FunFam" id="2.70.150.10:FF:000002">
    <property type="entry name" value="Copper-transporting ATPase 1, putative"/>
    <property type="match status" value="1"/>
</dbReference>
<dbReference type="SUPFAM" id="SSF55008">
    <property type="entry name" value="HMA, heavy metal-associated domain"/>
    <property type="match status" value="1"/>
</dbReference>
<dbReference type="InterPro" id="IPR027256">
    <property type="entry name" value="P-typ_ATPase_IB"/>
</dbReference>
<dbReference type="AlphaFoldDB" id="A0A9P8CFE7"/>
<dbReference type="OrthoDB" id="432719at2759"/>
<keyword evidence="5 7" id="KW-1133">Transmembrane helix</keyword>
<organism evidence="11 12">
    <name type="scientific">Calycina marina</name>
    <dbReference type="NCBI Taxonomy" id="1763456"/>
    <lineage>
        <taxon>Eukaryota</taxon>
        <taxon>Fungi</taxon>
        <taxon>Dikarya</taxon>
        <taxon>Ascomycota</taxon>
        <taxon>Pezizomycotina</taxon>
        <taxon>Leotiomycetes</taxon>
        <taxon>Helotiales</taxon>
        <taxon>Pezizellaceae</taxon>
        <taxon>Calycina</taxon>
    </lineage>
</organism>
<keyword evidence="7" id="KW-0547">Nucleotide-binding</keyword>
<feature type="transmembrane region" description="Helical" evidence="7">
    <location>
        <begin position="464"/>
        <end position="491"/>
    </location>
</feature>
<dbReference type="InterPro" id="IPR001757">
    <property type="entry name" value="P_typ_ATPase"/>
</dbReference>
<feature type="transmembrane region" description="Helical" evidence="7">
    <location>
        <begin position="801"/>
        <end position="820"/>
    </location>
</feature>
<dbReference type="SFLD" id="SFLDS00003">
    <property type="entry name" value="Haloacid_Dehalogenase"/>
    <property type="match status" value="1"/>
</dbReference>
<keyword evidence="6 7" id="KW-0472">Membrane</keyword>
<dbReference type="GO" id="GO:0019829">
    <property type="term" value="F:ATPase-coupled monoatomic cation transmembrane transporter activity"/>
    <property type="evidence" value="ECO:0007669"/>
    <property type="project" value="InterPro"/>
</dbReference>
<dbReference type="InterPro" id="IPR008250">
    <property type="entry name" value="ATPase_P-typ_transduc_dom_A_sf"/>
</dbReference>
<evidence type="ECO:0000256" key="3">
    <source>
        <dbReference type="ARBA" id="ARBA00022723"/>
    </source>
</evidence>
<dbReference type="Gene3D" id="3.40.1110.10">
    <property type="entry name" value="Calcium-transporting ATPase, cytoplasmic domain N"/>
    <property type="match status" value="1"/>
</dbReference>
<feature type="transmembrane region" description="Helical" evidence="7">
    <location>
        <begin position="767"/>
        <end position="789"/>
    </location>
</feature>
<dbReference type="Gene3D" id="2.70.150.10">
    <property type="entry name" value="Calcium-transporting ATPase, cytoplasmic transduction domain A"/>
    <property type="match status" value="1"/>
</dbReference>
<evidence type="ECO:0000256" key="6">
    <source>
        <dbReference type="ARBA" id="ARBA00023136"/>
    </source>
</evidence>
<comment type="subcellular location">
    <subcellularLocation>
        <location evidence="1 7">Membrane</location>
    </subcellularLocation>
</comment>
<evidence type="ECO:0000259" key="9">
    <source>
        <dbReference type="Pfam" id="PF00403"/>
    </source>
</evidence>
<dbReference type="GO" id="GO:0005524">
    <property type="term" value="F:ATP binding"/>
    <property type="evidence" value="ECO:0007669"/>
    <property type="project" value="UniProtKB-UniRule"/>
</dbReference>
<evidence type="ECO:0000256" key="1">
    <source>
        <dbReference type="ARBA" id="ARBA00004370"/>
    </source>
</evidence>
<name>A0A9P8CFE7_9HELO</name>
<dbReference type="SFLD" id="SFLDF00027">
    <property type="entry name" value="p-type_atpase"/>
    <property type="match status" value="1"/>
</dbReference>
<feature type="domain" description="PCA1 HMA heavy metal-associated" evidence="10">
    <location>
        <begin position="93"/>
        <end position="158"/>
    </location>
</feature>
<feature type="domain" description="HMA" evidence="9">
    <location>
        <begin position="24"/>
        <end position="86"/>
    </location>
</feature>
<dbReference type="Proteomes" id="UP000887226">
    <property type="component" value="Unassembled WGS sequence"/>
</dbReference>
<dbReference type="PANTHER" id="PTHR46594:SF4">
    <property type="entry name" value="P-TYPE CATION-TRANSPORTING ATPASE"/>
    <property type="match status" value="1"/>
</dbReference>
<evidence type="ECO:0000256" key="2">
    <source>
        <dbReference type="ARBA" id="ARBA00022692"/>
    </source>
</evidence>
<evidence type="ECO:0000313" key="11">
    <source>
        <dbReference type="EMBL" id="KAG9244650.1"/>
    </source>
</evidence>
<dbReference type="SUPFAM" id="SSF81653">
    <property type="entry name" value="Calcium ATPase, transduction domain A"/>
    <property type="match status" value="1"/>
</dbReference>
<dbReference type="InterPro" id="IPR036412">
    <property type="entry name" value="HAD-like_sf"/>
</dbReference>
<gene>
    <name evidence="11" type="ORF">BJ878DRAFT_420937</name>
</gene>
<dbReference type="InterPro" id="IPR059000">
    <property type="entry name" value="ATPase_P-type_domA"/>
</dbReference>
<dbReference type="CDD" id="cd00371">
    <property type="entry name" value="HMA"/>
    <property type="match status" value="1"/>
</dbReference>
<feature type="domain" description="P-type ATPase A" evidence="8">
    <location>
        <begin position="316"/>
        <end position="406"/>
    </location>
</feature>
<sequence length="825" mass="88885">MIGSPVCSTSVDIEMATQKKHVLINIEGMDCSGCERKLWKSLAAFPELTNVKTSFLLAQAEFDFMPSKSVHHENILSMVERKTGFKCSIWLRGGAQLDLLVEGDLSQYSDDRETRPKGVTKVLKVSKRCVQVSYLPQVVSARDLLLNPFFKGATLAPAIAPPLIASGRKNLKRTFWMTLLSVVLTIPVLGIAWGGHLKKPVLYGLICLSLATIIQVFVAMPFYINGFKSLVFSRIIDMDLLIVLSSSTAYIYSVVAFVLAIQGKDLPIHQFFETSTLLVTLIMVGRTLSAFAQQKAIESIATESLQPQTAILCGLSSQTDKEIDSRLLHYGDIIKVLPDMSVATDGIVISGESEVDESLLTGEASLIVKRPGDKVLAGSINHHSNLAVEVTRLPSENTIQSICDLIDEAKATKPKVQDLADQVASWFVPVILATTCVVFAAWVVVGMAGKGHGAAESCINAMTFAMTVLIVSCPCAIGLAVPMVVLIAGGVAARNGLVFKNAETINVARRVSHVVFDKTGTLTRGNLSVVSEKYPTGSSSLPSSLAFALVTNSTHPVSKAIAVHFFGKRGNMVPITNFVSVPGKGIEAIWNNQIVRAGNPYWLQVQHHPIVKDVLSAGATVLCICIADDLVAVFGLRDDLRIDALETIHELRQRSIAVSVVSGDNEQAVRTTAAQLGIAPSEFRCRYTPEEKQQYIKSLIESRKDATVLFVGDGTNDAPSLAQASIGLHISEGTDVASSAADVILMRSSLRGVITLIDLSKAYHRRVVFNFAWSFVYNLLAVLLAAGAFSVIKGARIPPQYAGLGEVVSVVPVVVAAMGLRCWKG</sequence>
<dbReference type="NCBIfam" id="TIGR01494">
    <property type="entry name" value="ATPase_P-type"/>
    <property type="match status" value="1"/>
</dbReference>
<protein>
    <submittedName>
        <fullName evidence="11">P-type ATPase-like protein</fullName>
    </submittedName>
</protein>
<feature type="transmembrane region" description="Helical" evidence="7">
    <location>
        <begin position="175"/>
        <end position="195"/>
    </location>
</feature>
<dbReference type="SUPFAM" id="SSF56784">
    <property type="entry name" value="HAD-like"/>
    <property type="match status" value="1"/>
</dbReference>
<dbReference type="GO" id="GO:0016887">
    <property type="term" value="F:ATP hydrolysis activity"/>
    <property type="evidence" value="ECO:0007669"/>
    <property type="project" value="InterPro"/>
</dbReference>
<keyword evidence="12" id="KW-1185">Reference proteome</keyword>
<accession>A0A9P8CFE7</accession>
<dbReference type="Pfam" id="PF00403">
    <property type="entry name" value="HMA"/>
    <property type="match status" value="1"/>
</dbReference>
<dbReference type="InterPro" id="IPR023299">
    <property type="entry name" value="ATPase_P-typ_cyto_dom_N"/>
</dbReference>
<dbReference type="GO" id="GO:0030003">
    <property type="term" value="P:intracellular monoatomic cation homeostasis"/>
    <property type="evidence" value="ECO:0007669"/>
    <property type="project" value="UniProtKB-ARBA"/>
</dbReference>
<dbReference type="SFLD" id="SFLDG00002">
    <property type="entry name" value="C1.7:_P-type_atpase_like"/>
    <property type="match status" value="1"/>
</dbReference>
<evidence type="ECO:0000256" key="4">
    <source>
        <dbReference type="ARBA" id="ARBA00022967"/>
    </source>
</evidence>
<dbReference type="Pfam" id="PF00702">
    <property type="entry name" value="Hydrolase"/>
    <property type="match status" value="1"/>
</dbReference>
<dbReference type="NCBIfam" id="TIGR01525">
    <property type="entry name" value="ATPase-IB_hvy"/>
    <property type="match status" value="1"/>
</dbReference>
<evidence type="ECO:0000259" key="8">
    <source>
        <dbReference type="Pfam" id="PF00122"/>
    </source>
</evidence>
<dbReference type="PRINTS" id="PR00119">
    <property type="entry name" value="CATATPASE"/>
</dbReference>
<dbReference type="InterPro" id="IPR044492">
    <property type="entry name" value="P_typ_ATPase_HD_dom"/>
</dbReference>
<dbReference type="PRINTS" id="PR00120">
    <property type="entry name" value="HATPASE"/>
</dbReference>
<dbReference type="Pfam" id="PF00122">
    <property type="entry name" value="E1-E2_ATPase"/>
    <property type="match status" value="1"/>
</dbReference>
<dbReference type="Pfam" id="PF24534">
    <property type="entry name" value="HMA_PCA1"/>
    <property type="match status" value="1"/>
</dbReference>